<evidence type="ECO:0000256" key="1">
    <source>
        <dbReference type="SAM" id="Coils"/>
    </source>
</evidence>
<evidence type="ECO:0000313" key="2">
    <source>
        <dbReference type="EMBL" id="SNR95590.1"/>
    </source>
</evidence>
<dbReference type="AlphaFoldDB" id="A0A239AJ67"/>
<gene>
    <name evidence="2" type="ORF">SAMN05446037_100273</name>
</gene>
<dbReference type="EMBL" id="FZOJ01000002">
    <property type="protein sequence ID" value="SNR95590.1"/>
    <property type="molecule type" value="Genomic_DNA"/>
</dbReference>
<dbReference type="InterPro" id="IPR025580">
    <property type="entry name" value="Gp46"/>
</dbReference>
<dbReference type="RefSeq" id="WP_089281277.1">
    <property type="nucleotide sequence ID" value="NZ_FZOJ01000002.1"/>
</dbReference>
<dbReference type="OrthoDB" id="1901795at2"/>
<accession>A0A239AJ67</accession>
<evidence type="ECO:0008006" key="4">
    <source>
        <dbReference type="Google" id="ProtNLM"/>
    </source>
</evidence>
<dbReference type="Proteomes" id="UP000198304">
    <property type="component" value="Unassembled WGS sequence"/>
</dbReference>
<organism evidence="2 3">
    <name type="scientific">Anaerovirgula multivorans</name>
    <dbReference type="NCBI Taxonomy" id="312168"/>
    <lineage>
        <taxon>Bacteria</taxon>
        <taxon>Bacillati</taxon>
        <taxon>Bacillota</taxon>
        <taxon>Clostridia</taxon>
        <taxon>Peptostreptococcales</taxon>
        <taxon>Natronincolaceae</taxon>
        <taxon>Anaerovirgula</taxon>
    </lineage>
</organism>
<name>A0A239AJ67_9FIRM</name>
<reference evidence="3" key="1">
    <citation type="submission" date="2017-06" db="EMBL/GenBank/DDBJ databases">
        <authorList>
            <person name="Varghese N."/>
            <person name="Submissions S."/>
        </authorList>
    </citation>
    <scope>NUCLEOTIDE SEQUENCE [LARGE SCALE GENOMIC DNA]</scope>
    <source>
        <strain evidence="3">SCA</strain>
    </source>
</reference>
<protein>
    <recommendedName>
        <fullName evidence="4">DUF4355 domain-containing protein</fullName>
    </recommendedName>
</protein>
<keyword evidence="1" id="KW-0175">Coiled coil</keyword>
<feature type="coiled-coil region" evidence="1">
    <location>
        <begin position="82"/>
        <end position="109"/>
    </location>
</feature>
<evidence type="ECO:0000313" key="3">
    <source>
        <dbReference type="Proteomes" id="UP000198304"/>
    </source>
</evidence>
<sequence length="209" mass="23773">MSLERLREIVEQNKENKEIQDYIKGLNPITPDGVSAYLESEGGKKLLQPKLDSTVTKAIETWKANNLSKHVEEEIGKRFPGETEEQKKIRELTQQFETLKQEKTRESLTNIAIKEMTAKGLPIELADYLIANDEDTTKANLTKLEQVWQTAIAAAVESKFKDNGRDPHKSKEGYQGVNPWKKETYNLTMQAKLLKEDPTLAQSLKAQSK</sequence>
<keyword evidence="3" id="KW-1185">Reference proteome</keyword>
<dbReference type="Pfam" id="PF14265">
    <property type="entry name" value="DUF4355"/>
    <property type="match status" value="1"/>
</dbReference>
<proteinExistence type="predicted"/>